<evidence type="ECO:0000256" key="3">
    <source>
        <dbReference type="SAM" id="MobiDB-lite"/>
    </source>
</evidence>
<dbReference type="InterPro" id="IPR034173">
    <property type="entry name" value="SHARP_RRM2"/>
</dbReference>
<evidence type="ECO:0000259" key="4">
    <source>
        <dbReference type="PROSITE" id="PS50102"/>
    </source>
</evidence>
<evidence type="ECO:0000256" key="1">
    <source>
        <dbReference type="ARBA" id="ARBA00022884"/>
    </source>
</evidence>
<feature type="compositionally biased region" description="Basic and acidic residues" evidence="3">
    <location>
        <begin position="1772"/>
        <end position="1819"/>
    </location>
</feature>
<dbReference type="GO" id="GO:0003723">
    <property type="term" value="F:RNA binding"/>
    <property type="evidence" value="ECO:0007669"/>
    <property type="project" value="UniProtKB-UniRule"/>
</dbReference>
<dbReference type="InterPro" id="IPR012677">
    <property type="entry name" value="Nucleotide-bd_a/b_plait_sf"/>
</dbReference>
<feature type="domain" description="RRM" evidence="4">
    <location>
        <begin position="6"/>
        <end position="86"/>
    </location>
</feature>
<feature type="compositionally biased region" description="Low complexity" evidence="3">
    <location>
        <begin position="1177"/>
        <end position="1196"/>
    </location>
</feature>
<feature type="region of interest" description="Disordered" evidence="3">
    <location>
        <begin position="791"/>
        <end position="885"/>
    </location>
</feature>
<dbReference type="Gene3D" id="3.30.70.330">
    <property type="match status" value="4"/>
</dbReference>
<feature type="compositionally biased region" description="Basic and acidic residues" evidence="3">
    <location>
        <begin position="150"/>
        <end position="161"/>
    </location>
</feature>
<dbReference type="SUPFAM" id="SSF54928">
    <property type="entry name" value="RNA-binding domain, RBD"/>
    <property type="match status" value="2"/>
</dbReference>
<keyword evidence="6" id="KW-1185">Reference proteome</keyword>
<dbReference type="InterPro" id="IPR000504">
    <property type="entry name" value="RRM_dom"/>
</dbReference>
<dbReference type="PANTHER" id="PTHR23189">
    <property type="entry name" value="RNA RECOGNITION MOTIF-CONTAINING"/>
    <property type="match status" value="1"/>
</dbReference>
<dbReference type="InterPro" id="IPR035979">
    <property type="entry name" value="RBD_domain_sf"/>
</dbReference>
<feature type="region of interest" description="Disordered" evidence="3">
    <location>
        <begin position="910"/>
        <end position="969"/>
    </location>
</feature>
<feature type="compositionally biased region" description="Basic and acidic residues" evidence="3">
    <location>
        <begin position="2073"/>
        <end position="2085"/>
    </location>
</feature>
<feature type="compositionally biased region" description="Basic and acidic residues" evidence="3">
    <location>
        <begin position="1364"/>
        <end position="1383"/>
    </location>
</feature>
<name>A0AAW1LU33_POPJA</name>
<feature type="compositionally biased region" description="Basic and acidic residues" evidence="3">
    <location>
        <begin position="1954"/>
        <end position="1966"/>
    </location>
</feature>
<feature type="compositionally biased region" description="Basic and acidic residues" evidence="3">
    <location>
        <begin position="1977"/>
        <end position="1987"/>
    </location>
</feature>
<feature type="compositionally biased region" description="Basic and acidic residues" evidence="3">
    <location>
        <begin position="2023"/>
        <end position="2036"/>
    </location>
</feature>
<feature type="domain" description="RRM" evidence="4">
    <location>
        <begin position="415"/>
        <end position="490"/>
    </location>
</feature>
<dbReference type="SMART" id="SM00360">
    <property type="entry name" value="RRM"/>
    <property type="match status" value="4"/>
</dbReference>
<dbReference type="FunFam" id="3.30.70.330:FF:000143">
    <property type="entry name" value="msx2-interacting protein-like isoform X1"/>
    <property type="match status" value="1"/>
</dbReference>
<feature type="region of interest" description="Disordered" evidence="3">
    <location>
        <begin position="1177"/>
        <end position="1229"/>
    </location>
</feature>
<protein>
    <submittedName>
        <fullName evidence="5">RNA recognition motif</fullName>
    </submittedName>
</protein>
<dbReference type="FunFam" id="3.30.70.330:FF:000118">
    <property type="entry name" value="msx2-interacting protein-like isoform X1"/>
    <property type="match status" value="1"/>
</dbReference>
<feature type="compositionally biased region" description="Basic and acidic residues" evidence="3">
    <location>
        <begin position="862"/>
        <end position="882"/>
    </location>
</feature>
<feature type="compositionally biased region" description="Basic and acidic residues" evidence="3">
    <location>
        <begin position="805"/>
        <end position="819"/>
    </location>
</feature>
<feature type="region of interest" description="Disordered" evidence="3">
    <location>
        <begin position="2108"/>
        <end position="2243"/>
    </location>
</feature>
<feature type="compositionally biased region" description="Polar residues" evidence="3">
    <location>
        <begin position="1325"/>
        <end position="1340"/>
    </location>
</feature>
<organism evidence="5 6">
    <name type="scientific">Popillia japonica</name>
    <name type="common">Japanese beetle</name>
    <dbReference type="NCBI Taxonomy" id="7064"/>
    <lineage>
        <taxon>Eukaryota</taxon>
        <taxon>Metazoa</taxon>
        <taxon>Ecdysozoa</taxon>
        <taxon>Arthropoda</taxon>
        <taxon>Hexapoda</taxon>
        <taxon>Insecta</taxon>
        <taxon>Pterygota</taxon>
        <taxon>Neoptera</taxon>
        <taxon>Endopterygota</taxon>
        <taxon>Coleoptera</taxon>
        <taxon>Polyphaga</taxon>
        <taxon>Scarabaeiformia</taxon>
        <taxon>Scarabaeidae</taxon>
        <taxon>Rutelinae</taxon>
        <taxon>Popillia</taxon>
    </lineage>
</organism>
<feature type="compositionally biased region" description="Basic and acidic residues" evidence="3">
    <location>
        <begin position="231"/>
        <end position="240"/>
    </location>
</feature>
<feature type="compositionally biased region" description="Low complexity" evidence="3">
    <location>
        <begin position="1249"/>
        <end position="1324"/>
    </location>
</feature>
<evidence type="ECO:0000313" key="6">
    <source>
        <dbReference type="Proteomes" id="UP001458880"/>
    </source>
</evidence>
<keyword evidence="1 2" id="KW-0694">RNA-binding</keyword>
<feature type="region of interest" description="Disordered" evidence="3">
    <location>
        <begin position="611"/>
        <end position="661"/>
    </location>
</feature>
<dbReference type="FunFam" id="3.30.70.330:FF:000088">
    <property type="entry name" value="msx2-interacting protein-like isoform X1"/>
    <property type="match status" value="1"/>
</dbReference>
<feature type="compositionally biased region" description="Basic and acidic residues" evidence="3">
    <location>
        <begin position="1830"/>
        <end position="1901"/>
    </location>
</feature>
<feature type="compositionally biased region" description="Basic and acidic residues" evidence="3">
    <location>
        <begin position="2183"/>
        <end position="2192"/>
    </location>
</feature>
<feature type="region of interest" description="Disordered" evidence="3">
    <location>
        <begin position="1242"/>
        <end position="1937"/>
    </location>
</feature>
<feature type="compositionally biased region" description="Polar residues" evidence="3">
    <location>
        <begin position="199"/>
        <end position="230"/>
    </location>
</feature>
<feature type="compositionally biased region" description="Basic and acidic residues" evidence="3">
    <location>
        <begin position="2203"/>
        <end position="2212"/>
    </location>
</feature>
<dbReference type="Proteomes" id="UP001458880">
    <property type="component" value="Unassembled WGS sequence"/>
</dbReference>
<feature type="compositionally biased region" description="Basic residues" evidence="3">
    <location>
        <begin position="2193"/>
        <end position="2202"/>
    </location>
</feature>
<comment type="caution">
    <text evidence="5">The sequence shown here is derived from an EMBL/GenBank/DDBJ whole genome shotgun (WGS) entry which is preliminary data.</text>
</comment>
<feature type="compositionally biased region" description="Basic residues" evidence="3">
    <location>
        <begin position="2213"/>
        <end position="2222"/>
    </location>
</feature>
<feature type="region of interest" description="Disordered" evidence="3">
    <location>
        <begin position="1950"/>
        <end position="2096"/>
    </location>
</feature>
<feature type="compositionally biased region" description="Polar residues" evidence="3">
    <location>
        <begin position="93"/>
        <end position="111"/>
    </location>
</feature>
<sequence>MVRETRHLWVGNLPDNIREDRIREHFKRYGRVQSVKLLPRSAKDETTSEGTTACTVAFMDIKSAAKAHVTEHKIDDRTLTTEYYEPAAIPSAASPQNTTSAYSTSPGTNRFPNGHGSTDDHGSFPERFYDRNTNRVSDGEYIRRSSGYHENNRGRNRDRGYNIRRSSGYHENNRGRNRDRGYRNGPYNSLLDRPAHRVNSGSTPWTATYDTTARYNNQNSDTGYSTAPSENSDRRAEQSTKKKTKSRSGSRSPSPSGSTSSRSPSRSRSRSSSSSSSSSTSRATSSTGSPKSRRVPAGNQYQSAVHSEDRRPLAICVRNLPCRSSDTSLKDGLFHEYKKHGKVTWVKVVGQSSERHAIVCFKKPEDVEKALEVSYDKLFFGSKIEVAPYQGHELDDNDSRLFEAEIDEFHPKATRTLFIGNLEKDVTASDLRKEFDQFGEIIEIDIKKQGVVSSYAFCQYSDIVSVVKAIRTLDGEHLGNNRIKLGFGKSMPTSCVWVDGVSESVSEKYLKMQFEAFGTVPQVSVDREKGQALVFYDQVVNAQAAVKEMRGISMKGRKIQVDFASRECQEAFYDHLEKQGHAADRIGTFEERRDSTSRTFEVISSTARFSRYDTPTRPRTSSYSSRSSATTSQCNASAIPSPGTPGSATPRGSGSRSRVPRYAPEYYDQNTEYSEQRHFRNYDEYSQGSAASHEDNYEHEYIYHESPSHLEALERLQTTSDHPTNFPQPDIRNLQKERVHLLEQLEEYPSSGDELISPKKKLKLEHLEGAIISDVIIEANRDHRKVMEVRRLSDTTNTKHHSRRPSVDGKYRDVTHDRGSYLPHAVCKRRKTGGSDNGSRVHHYDQSGSESIGGSRPGTPLCDERPEHIPTEPRRTPRDREGPLSLPLPRFAAQVLHKGSISVAGIKGQKDNILSSPPAAVTSPRISNPKPPSPIHVPPPASPPPRPPSLSSTSSDSDVAPHSPSLDERIRSLDEKYEKWYGSRALSAAGGDVLLKLDANREKFKFKHKLLDLDLKEVQPSEIVKSVMAKRSVFDEDTKRLENVGEKYEPKDFNSFPKTPAPVQPPVPAAPPIATPVAVLKVSTAPMLKVSTVALPKTPTMLSPRSTSTGITPAKGLQYPFPTHPPPLVVVATTTPMTTTVFTLTSSITTTLSSSTGTTAVPNISSSTVNTTLLTTTTTTSTSSSSSSPSCTQLTTAVPCPQSTLSSPGTTMSSSPSTASTSSSSVTPTGTALSAIRANHGDNRLKPCVSGVSSAVNSSSTSGDNNRTSSKVSSVNRNVTNNNNINNNNNNVSNNSAVLVGSSSSCQKSSSDTSKNTSNNNLNNIPQQKDAASTQDTNVVKSSKSGRGESKSNSEKSTSSRSSDGNKSRKNSEARKNDSDHPGDNICDSAELLRVREERERLEKERIETEKRLEKERMEREERERQERERLERERERQEKLEKERLEKERLEKERQERLRKEREERERREREERERREREERERKEREEREERERQQKEREERERREKEREERERREKEREERERKEKEERERREEERREKREREEKEERERREREEAERIEREKRKEEERRHKEDNHEKRKEEHRHRETHVDNRYTNHDSSKGDGKNTAKEEGKKDELTPSKRDHDSRFHESRESKNRHHDRDAEKRKDSVKENRESNSYDKVKTSEIRENKDRPSLETRHLSIDLEKTRQSDLTNKTDPSRRKERNNSLPVNVGNKRRLSCHDSAESVDEPKKMKMSQDHKKVSERRNSKDVSSREEKVKSKHKSSTNSSKHEEKSARSDKHNNISHEEKRKDRDEKHKIKQKDKQKSKSKNRDKEPSSTPNTPGKDISTDKDFLSRLESMESEKQKRKESKEKKKQDSENEERRNEDGKRSEESKIKEKFSSSERSKREEQSKLEEKKSQKKDRIRKITNSSDNTDSDEPKKHSIFDIVDDEPAYISMYDKVKARSCKNMQKQEEEKRQEKIKAKFSQLKQSRAKREEKKRSTSWDEDSDSEKECKTRKGSKLLIRSSDEEDNTSKIQRRKEIYSDSDSEKNQVIKHCSNIDSSDDDHIKSSNLQRKGSKSRIASDTSDDEFKITTTKHEVISDNEDQPNLYNFGDNLFNKIKEEVEEPKYIKKEKKNSIKHQSMKIFGDASSGDEIMEKKEKIEGRKKHKKKQKKQKNSISSEESSKIESLGDSMQSEGYEKLKNSEKKKQHSKKDKKRDKSKDENREKSKKSRKTKENKRDGKMENIFGSLSDDSENGAKEQITGEHRHFHMACVNEDNIQSIYASDSDGVSSMVNVSKETYKSEERERTMKEEHMIQMVFLQWLTLVKKLINPKNENEL</sequence>
<dbReference type="Pfam" id="PF00076">
    <property type="entry name" value="RRM_1"/>
    <property type="match status" value="3"/>
</dbReference>
<feature type="compositionally biased region" description="Low complexity" evidence="3">
    <location>
        <begin position="617"/>
        <end position="632"/>
    </location>
</feature>
<feature type="compositionally biased region" description="Basic residues" evidence="3">
    <location>
        <begin position="2116"/>
        <end position="2127"/>
    </location>
</feature>
<feature type="compositionally biased region" description="Pro residues" evidence="3">
    <location>
        <begin position="929"/>
        <end position="948"/>
    </location>
</feature>
<evidence type="ECO:0000313" key="5">
    <source>
        <dbReference type="EMBL" id="KAK9737440.1"/>
    </source>
</evidence>
<feature type="compositionally biased region" description="Basic and acidic residues" evidence="3">
    <location>
        <begin position="171"/>
        <end position="182"/>
    </location>
</feature>
<dbReference type="CDD" id="cd12349">
    <property type="entry name" value="RRM2_SHARP"/>
    <property type="match status" value="1"/>
</dbReference>
<feature type="domain" description="RRM" evidence="4">
    <location>
        <begin position="313"/>
        <end position="391"/>
    </location>
</feature>
<dbReference type="PROSITE" id="PS50102">
    <property type="entry name" value="RRM"/>
    <property type="match status" value="4"/>
</dbReference>
<proteinExistence type="predicted"/>
<feature type="compositionally biased region" description="Basic residues" evidence="3">
    <location>
        <begin position="2149"/>
        <end position="2161"/>
    </location>
</feature>
<feature type="compositionally biased region" description="Basic and acidic residues" evidence="3">
    <location>
        <begin position="1722"/>
        <end position="1761"/>
    </location>
</feature>
<gene>
    <name evidence="5" type="ORF">QE152_g10719</name>
</gene>
<evidence type="ECO:0000256" key="2">
    <source>
        <dbReference type="PROSITE-ProRule" id="PRU00176"/>
    </source>
</evidence>
<feature type="compositionally biased region" description="Low complexity" evidence="3">
    <location>
        <begin position="249"/>
        <end position="290"/>
    </location>
</feature>
<dbReference type="EMBL" id="JASPKY010000100">
    <property type="protein sequence ID" value="KAK9737440.1"/>
    <property type="molecule type" value="Genomic_DNA"/>
</dbReference>
<dbReference type="CDD" id="cd12350">
    <property type="entry name" value="RRM3_SHARP"/>
    <property type="match status" value="1"/>
</dbReference>
<reference evidence="5 6" key="1">
    <citation type="journal article" date="2024" name="BMC Genomics">
        <title>De novo assembly and annotation of Popillia japonica's genome with initial clues to its potential as an invasive pest.</title>
        <authorList>
            <person name="Cucini C."/>
            <person name="Boschi S."/>
            <person name="Funari R."/>
            <person name="Cardaioli E."/>
            <person name="Iannotti N."/>
            <person name="Marturano G."/>
            <person name="Paoli F."/>
            <person name="Bruttini M."/>
            <person name="Carapelli A."/>
            <person name="Frati F."/>
            <person name="Nardi F."/>
        </authorList>
    </citation>
    <scope>NUCLEOTIDE SEQUENCE [LARGE SCALE GENOMIC DNA]</scope>
    <source>
        <strain evidence="5">DMR45628</strain>
    </source>
</reference>
<feature type="region of interest" description="Disordered" evidence="3">
    <location>
        <begin position="87"/>
        <end position="309"/>
    </location>
</feature>
<feature type="domain" description="RRM" evidence="4">
    <location>
        <begin position="494"/>
        <end position="566"/>
    </location>
</feature>
<dbReference type="InterPro" id="IPR034174">
    <property type="entry name" value="SHARP_RRM3"/>
</dbReference>
<feature type="compositionally biased region" description="Low complexity" evidence="3">
    <location>
        <begin position="1203"/>
        <end position="1229"/>
    </location>
</feature>
<feature type="compositionally biased region" description="Basic and acidic residues" evidence="3">
    <location>
        <begin position="117"/>
        <end position="143"/>
    </location>
</feature>
<accession>A0AAW1LU33</accession>
<feature type="compositionally biased region" description="Basic and acidic residues" evidence="3">
    <location>
        <begin position="1391"/>
        <end position="1692"/>
    </location>
</feature>